<accession>A0A8R1EP48</accession>
<feature type="compositionally biased region" description="Polar residues" evidence="1">
    <location>
        <begin position="1"/>
        <end position="10"/>
    </location>
</feature>
<dbReference type="Proteomes" id="UP000005237">
    <property type="component" value="Unassembled WGS sequence"/>
</dbReference>
<reference evidence="2" key="2">
    <citation type="submission" date="2022-06" db="UniProtKB">
        <authorList>
            <consortium name="EnsemblMetazoa"/>
        </authorList>
    </citation>
    <scope>IDENTIFICATION</scope>
    <source>
        <strain evidence="2">DF5081</strain>
    </source>
</reference>
<dbReference type="AlphaFoldDB" id="A0A8R1EP48"/>
<name>A0A8R1EP48_CAEJA</name>
<feature type="compositionally biased region" description="Low complexity" evidence="1">
    <location>
        <begin position="34"/>
        <end position="49"/>
    </location>
</feature>
<evidence type="ECO:0000256" key="1">
    <source>
        <dbReference type="SAM" id="MobiDB-lite"/>
    </source>
</evidence>
<proteinExistence type="predicted"/>
<reference evidence="3" key="1">
    <citation type="submission" date="2010-08" db="EMBL/GenBank/DDBJ databases">
        <authorList>
            <consortium name="Caenorhabditis japonica Sequencing Consortium"/>
            <person name="Wilson R.K."/>
        </authorList>
    </citation>
    <scope>NUCLEOTIDE SEQUENCE [LARGE SCALE GENOMIC DNA]</scope>
    <source>
        <strain evidence="3">DF5081</strain>
    </source>
</reference>
<sequence length="110" mass="11629">MYTTGYTPQVTHAAPYGPPAYGSTAPPPNGQPAYGSPYGQPSPYGSPTYGQPVASGPVVVEDEMVFMRVRAVWHGAAVVYTVATSVMNAYLAYHACACDDKCSTHLCTHL</sequence>
<evidence type="ECO:0000313" key="3">
    <source>
        <dbReference type="Proteomes" id="UP000005237"/>
    </source>
</evidence>
<protein>
    <submittedName>
        <fullName evidence="2">Uncharacterized protein</fullName>
    </submittedName>
</protein>
<feature type="region of interest" description="Disordered" evidence="1">
    <location>
        <begin position="1"/>
        <end position="49"/>
    </location>
</feature>
<evidence type="ECO:0000313" key="2">
    <source>
        <dbReference type="EnsemblMetazoa" id="CJA39028.1"/>
    </source>
</evidence>
<keyword evidence="3" id="KW-1185">Reference proteome</keyword>
<dbReference type="EnsemblMetazoa" id="CJA39028.1">
    <property type="protein sequence ID" value="CJA39028.1"/>
    <property type="gene ID" value="WBGene00214875"/>
</dbReference>
<organism evidence="2 3">
    <name type="scientific">Caenorhabditis japonica</name>
    <dbReference type="NCBI Taxonomy" id="281687"/>
    <lineage>
        <taxon>Eukaryota</taxon>
        <taxon>Metazoa</taxon>
        <taxon>Ecdysozoa</taxon>
        <taxon>Nematoda</taxon>
        <taxon>Chromadorea</taxon>
        <taxon>Rhabditida</taxon>
        <taxon>Rhabditina</taxon>
        <taxon>Rhabditomorpha</taxon>
        <taxon>Rhabditoidea</taxon>
        <taxon>Rhabditidae</taxon>
        <taxon>Peloderinae</taxon>
        <taxon>Caenorhabditis</taxon>
    </lineage>
</organism>